<evidence type="ECO:0000256" key="1">
    <source>
        <dbReference type="ARBA" id="ARBA00003534"/>
    </source>
</evidence>
<proteinExistence type="inferred from homology"/>
<dbReference type="PANTHER" id="PTHR21562:SF5">
    <property type="entry name" value="PECTIN ACETYLESTERASE 12"/>
    <property type="match status" value="1"/>
</dbReference>
<comment type="subcellular location">
    <subcellularLocation>
        <location evidence="2 6">Secreted</location>
        <location evidence="2 6">Cell wall</location>
    </subcellularLocation>
</comment>
<comment type="caution">
    <text evidence="8">The sequence shown here is derived from an EMBL/GenBank/DDBJ whole genome shotgun (WGS) entry which is preliminary data.</text>
</comment>
<dbReference type="EMBL" id="BKCP01007737">
    <property type="protein sequence ID" value="GER47104.1"/>
    <property type="molecule type" value="Genomic_DNA"/>
</dbReference>
<reference evidence="9" key="1">
    <citation type="journal article" date="2019" name="Curr. Biol.">
        <title>Genome Sequence of Striga asiatica Provides Insight into the Evolution of Plant Parasitism.</title>
        <authorList>
            <person name="Yoshida S."/>
            <person name="Kim S."/>
            <person name="Wafula E.K."/>
            <person name="Tanskanen J."/>
            <person name="Kim Y.M."/>
            <person name="Honaas L."/>
            <person name="Yang Z."/>
            <person name="Spallek T."/>
            <person name="Conn C.E."/>
            <person name="Ichihashi Y."/>
            <person name="Cheong K."/>
            <person name="Cui S."/>
            <person name="Der J.P."/>
            <person name="Gundlach H."/>
            <person name="Jiao Y."/>
            <person name="Hori C."/>
            <person name="Ishida J.K."/>
            <person name="Kasahara H."/>
            <person name="Kiba T."/>
            <person name="Kim M.S."/>
            <person name="Koo N."/>
            <person name="Laohavisit A."/>
            <person name="Lee Y.H."/>
            <person name="Lumba S."/>
            <person name="McCourt P."/>
            <person name="Mortimer J.C."/>
            <person name="Mutuku J.M."/>
            <person name="Nomura T."/>
            <person name="Sasaki-Sekimoto Y."/>
            <person name="Seto Y."/>
            <person name="Wang Y."/>
            <person name="Wakatake T."/>
            <person name="Sakakibara H."/>
            <person name="Demura T."/>
            <person name="Yamaguchi S."/>
            <person name="Yoneyama K."/>
            <person name="Manabe R.I."/>
            <person name="Nelson D.C."/>
            <person name="Schulman A.H."/>
            <person name="Timko M.P."/>
            <person name="dePamphilis C.W."/>
            <person name="Choi D."/>
            <person name="Shirasu K."/>
        </authorList>
    </citation>
    <scope>NUCLEOTIDE SEQUENCE [LARGE SCALE GENOMIC DNA]</scope>
    <source>
        <strain evidence="9">cv. UVA1</strain>
    </source>
</reference>
<keyword evidence="9" id="KW-1185">Reference proteome</keyword>
<evidence type="ECO:0000256" key="2">
    <source>
        <dbReference type="ARBA" id="ARBA00004191"/>
    </source>
</evidence>
<keyword evidence="5 6" id="KW-0961">Cell wall biogenesis/degradation</keyword>
<dbReference type="GO" id="GO:0071555">
    <property type="term" value="P:cell wall organization"/>
    <property type="evidence" value="ECO:0007669"/>
    <property type="project" value="UniProtKB-KW"/>
</dbReference>
<evidence type="ECO:0000256" key="6">
    <source>
        <dbReference type="RuleBase" id="RU363114"/>
    </source>
</evidence>
<feature type="non-terminal residue" evidence="8">
    <location>
        <position position="263"/>
    </location>
</feature>
<comment type="similarity">
    <text evidence="3 6">Belongs to the pectinacetylesterase family.</text>
</comment>
<feature type="compositionally biased region" description="Basic and acidic residues" evidence="7">
    <location>
        <begin position="76"/>
        <end position="88"/>
    </location>
</feature>
<dbReference type="Pfam" id="PF03283">
    <property type="entry name" value="PAE"/>
    <property type="match status" value="1"/>
</dbReference>
<evidence type="ECO:0000256" key="5">
    <source>
        <dbReference type="ARBA" id="ARBA00023316"/>
    </source>
</evidence>
<gene>
    <name evidence="8" type="ORF">STAS_24175</name>
</gene>
<organism evidence="8 9">
    <name type="scientific">Striga asiatica</name>
    <name type="common">Asiatic witchweed</name>
    <name type="synonym">Buchnera asiatica</name>
    <dbReference type="NCBI Taxonomy" id="4170"/>
    <lineage>
        <taxon>Eukaryota</taxon>
        <taxon>Viridiplantae</taxon>
        <taxon>Streptophyta</taxon>
        <taxon>Embryophyta</taxon>
        <taxon>Tracheophyta</taxon>
        <taxon>Spermatophyta</taxon>
        <taxon>Magnoliopsida</taxon>
        <taxon>eudicotyledons</taxon>
        <taxon>Gunneridae</taxon>
        <taxon>Pentapetalae</taxon>
        <taxon>asterids</taxon>
        <taxon>lamiids</taxon>
        <taxon>Lamiales</taxon>
        <taxon>Orobanchaceae</taxon>
        <taxon>Buchnereae</taxon>
        <taxon>Striga</taxon>
    </lineage>
</organism>
<evidence type="ECO:0000313" key="9">
    <source>
        <dbReference type="Proteomes" id="UP000325081"/>
    </source>
</evidence>
<evidence type="ECO:0000256" key="4">
    <source>
        <dbReference type="ARBA" id="ARBA00022512"/>
    </source>
</evidence>
<dbReference type="InterPro" id="IPR004963">
    <property type="entry name" value="PAE/NOTUM"/>
</dbReference>
<dbReference type="GO" id="GO:0052793">
    <property type="term" value="F:pectin acetylesterase activity"/>
    <property type="evidence" value="ECO:0007669"/>
    <property type="project" value="TreeGrafter"/>
</dbReference>
<dbReference type="GO" id="GO:0009505">
    <property type="term" value="C:plant-type cell wall"/>
    <property type="evidence" value="ECO:0007669"/>
    <property type="project" value="TreeGrafter"/>
</dbReference>
<evidence type="ECO:0000313" key="8">
    <source>
        <dbReference type="EMBL" id="GER47104.1"/>
    </source>
</evidence>
<dbReference type="EC" id="3.1.1.-" evidence="6"/>
<keyword evidence="4 6" id="KW-0134">Cell wall</keyword>
<evidence type="ECO:0000256" key="7">
    <source>
        <dbReference type="SAM" id="MobiDB-lite"/>
    </source>
</evidence>
<keyword evidence="6" id="KW-0964">Secreted</keyword>
<evidence type="ECO:0000256" key="3">
    <source>
        <dbReference type="ARBA" id="ARBA00005784"/>
    </source>
</evidence>
<name>A0A5A7QPC9_STRAF</name>
<comment type="function">
    <text evidence="1 6">Hydrolyzes acetyl esters in homogalacturonan regions of pectin. In type I primary cell wall, galacturonic acid residues of pectin can be acetylated at the O-2 and O-3 positions. Decreasing the degree of acetylation of pectin gels in vitro alters their physical properties.</text>
</comment>
<dbReference type="PANTHER" id="PTHR21562">
    <property type="entry name" value="NOTUM-RELATED"/>
    <property type="match status" value="1"/>
</dbReference>
<dbReference type="Proteomes" id="UP000325081">
    <property type="component" value="Unassembled WGS sequence"/>
</dbReference>
<dbReference type="AlphaFoldDB" id="A0A5A7QPC9"/>
<accession>A0A5A7QPC9</accession>
<keyword evidence="6" id="KW-0378">Hydrolase</keyword>
<feature type="region of interest" description="Disordered" evidence="7">
    <location>
        <begin position="76"/>
        <end position="95"/>
    </location>
</feature>
<sequence>MSFLFSSLRTKTLCAPTDLRWRAPVLSHRVTEATGFWHFNDRRLSGDRSWRESCNRRHRRPSTNLSIIAFGSSKIAGEDSSGRGDVTPRKTPHAKTSTRFFSDDLWLRELNVETSANKQYVWMEHYRSITFIVGSKQGGGWCNSLKSCIYRKTTRRGSSTHFEKIIPFTGLLSNKAEENPVTIRYYDGASFAADGDNEIRGCVTAVLIIYKNIPYGTFYSLIYYVKYDTMIKTLIRHYYSLRLCMAQPPAASLKKKKEEEEER</sequence>
<dbReference type="OrthoDB" id="2015280at2759"/>
<protein>
    <recommendedName>
        <fullName evidence="6">Pectin acetylesterase</fullName>
        <ecNumber evidence="6">3.1.1.-</ecNumber>
    </recommendedName>
</protein>